<proteinExistence type="predicted"/>
<dbReference type="AlphaFoldDB" id="A0A8J6NYP2"/>
<protein>
    <submittedName>
        <fullName evidence="2">Uncharacterized protein</fullName>
    </submittedName>
</protein>
<keyword evidence="1" id="KW-0812">Transmembrane</keyword>
<dbReference type="EMBL" id="JACNIG010000099">
    <property type="protein sequence ID" value="MBC8430983.1"/>
    <property type="molecule type" value="Genomic_DNA"/>
</dbReference>
<keyword evidence="1" id="KW-1133">Transmembrane helix</keyword>
<organism evidence="2 3">
    <name type="scientific">Candidatus Desulfatibia vada</name>
    <dbReference type="NCBI Taxonomy" id="2841696"/>
    <lineage>
        <taxon>Bacteria</taxon>
        <taxon>Pseudomonadati</taxon>
        <taxon>Thermodesulfobacteriota</taxon>
        <taxon>Desulfobacteria</taxon>
        <taxon>Desulfobacterales</taxon>
        <taxon>Desulfobacterales incertae sedis</taxon>
        <taxon>Candidatus Desulfatibia</taxon>
    </lineage>
</organism>
<name>A0A8J6NYP2_9BACT</name>
<dbReference type="Proteomes" id="UP000605201">
    <property type="component" value="Unassembled WGS sequence"/>
</dbReference>
<comment type="caution">
    <text evidence="2">The sequence shown here is derived from an EMBL/GenBank/DDBJ whole genome shotgun (WGS) entry which is preliminary data.</text>
</comment>
<accession>A0A8J6NYP2</accession>
<feature type="transmembrane region" description="Helical" evidence="1">
    <location>
        <begin position="21"/>
        <end position="39"/>
    </location>
</feature>
<evidence type="ECO:0000256" key="1">
    <source>
        <dbReference type="SAM" id="Phobius"/>
    </source>
</evidence>
<reference evidence="2 3" key="1">
    <citation type="submission" date="2020-08" db="EMBL/GenBank/DDBJ databases">
        <title>Bridging the membrane lipid divide: bacteria of the FCB group superphylum have the potential to synthesize archaeal ether lipids.</title>
        <authorList>
            <person name="Villanueva L."/>
            <person name="Von Meijenfeldt F.A.B."/>
            <person name="Westbye A.B."/>
            <person name="Yadav S."/>
            <person name="Hopmans E.C."/>
            <person name="Dutilh B.E."/>
            <person name="Sinninghe Damste J.S."/>
        </authorList>
    </citation>
    <scope>NUCLEOTIDE SEQUENCE [LARGE SCALE GENOMIC DNA]</scope>
    <source>
        <strain evidence="2">NIOZ-UU17</strain>
    </source>
</reference>
<sequence>MNIFDEFIGIIKHIDREKIRYALVGGILRLIPTYCPWFYTSGYKFEVFAFLQMNHYWMTPAIFLKLKGKNKNP</sequence>
<keyword evidence="1" id="KW-0472">Membrane</keyword>
<gene>
    <name evidence="2" type="ORF">H8D96_03590</name>
</gene>
<evidence type="ECO:0000313" key="2">
    <source>
        <dbReference type="EMBL" id="MBC8430983.1"/>
    </source>
</evidence>
<evidence type="ECO:0000313" key="3">
    <source>
        <dbReference type="Proteomes" id="UP000605201"/>
    </source>
</evidence>